<evidence type="ECO:0008006" key="3">
    <source>
        <dbReference type="Google" id="ProtNLM"/>
    </source>
</evidence>
<protein>
    <recommendedName>
        <fullName evidence="3">F-box domain-containing protein</fullName>
    </recommendedName>
</protein>
<dbReference type="AlphaFoldDB" id="A0A165C7N6"/>
<dbReference type="EMBL" id="KV427653">
    <property type="protein sequence ID" value="KZT02342.1"/>
    <property type="molecule type" value="Genomic_DNA"/>
</dbReference>
<dbReference type="RefSeq" id="XP_040760082.1">
    <property type="nucleotide sequence ID" value="XM_040903106.1"/>
</dbReference>
<evidence type="ECO:0000313" key="1">
    <source>
        <dbReference type="EMBL" id="KZT02342.1"/>
    </source>
</evidence>
<keyword evidence="2" id="KW-1185">Reference proteome</keyword>
<name>A0A165C7N6_9APHY</name>
<proteinExistence type="predicted"/>
<dbReference type="Proteomes" id="UP000076871">
    <property type="component" value="Unassembled WGS sequence"/>
</dbReference>
<feature type="non-terminal residue" evidence="1">
    <location>
        <position position="1"/>
    </location>
</feature>
<dbReference type="GeneID" id="63820137"/>
<dbReference type="InParanoid" id="A0A165C7N6"/>
<accession>A0A165C7N6</accession>
<reference evidence="1 2" key="1">
    <citation type="journal article" date="2016" name="Mol. Biol. Evol.">
        <title>Comparative Genomics of Early-Diverging Mushroom-Forming Fungi Provides Insights into the Origins of Lignocellulose Decay Capabilities.</title>
        <authorList>
            <person name="Nagy L.G."/>
            <person name="Riley R."/>
            <person name="Tritt A."/>
            <person name="Adam C."/>
            <person name="Daum C."/>
            <person name="Floudas D."/>
            <person name="Sun H."/>
            <person name="Yadav J.S."/>
            <person name="Pangilinan J."/>
            <person name="Larsson K.H."/>
            <person name="Matsuura K."/>
            <person name="Barry K."/>
            <person name="Labutti K."/>
            <person name="Kuo R."/>
            <person name="Ohm R.A."/>
            <person name="Bhattacharya S.S."/>
            <person name="Shirouzu T."/>
            <person name="Yoshinaga Y."/>
            <person name="Martin F.M."/>
            <person name="Grigoriev I.V."/>
            <person name="Hibbett D.S."/>
        </authorList>
    </citation>
    <scope>NUCLEOTIDE SEQUENCE [LARGE SCALE GENOMIC DNA]</scope>
    <source>
        <strain evidence="1 2">93-53</strain>
    </source>
</reference>
<sequence>LPPELRDMILDFLHDDCPALKSCSLVSGVWLPTTRSHLFRSIQIRSTESCVEF</sequence>
<feature type="non-terminal residue" evidence="1">
    <location>
        <position position="53"/>
    </location>
</feature>
<gene>
    <name evidence="1" type="ORF">LAESUDRAFT_604658</name>
</gene>
<evidence type="ECO:0000313" key="2">
    <source>
        <dbReference type="Proteomes" id="UP000076871"/>
    </source>
</evidence>
<organism evidence="1 2">
    <name type="scientific">Laetiporus sulphureus 93-53</name>
    <dbReference type="NCBI Taxonomy" id="1314785"/>
    <lineage>
        <taxon>Eukaryota</taxon>
        <taxon>Fungi</taxon>
        <taxon>Dikarya</taxon>
        <taxon>Basidiomycota</taxon>
        <taxon>Agaricomycotina</taxon>
        <taxon>Agaricomycetes</taxon>
        <taxon>Polyporales</taxon>
        <taxon>Laetiporus</taxon>
    </lineage>
</organism>
<dbReference type="OrthoDB" id="2758166at2759"/>